<evidence type="ECO:0000256" key="4">
    <source>
        <dbReference type="ARBA" id="ARBA00022840"/>
    </source>
</evidence>
<dbReference type="GO" id="GO:0043138">
    <property type="term" value="F:3'-5' DNA helicase activity"/>
    <property type="evidence" value="ECO:0007669"/>
    <property type="project" value="UniProtKB-EC"/>
</dbReference>
<dbReference type="AlphaFoldDB" id="A0A132MIH8"/>
<evidence type="ECO:0000313" key="12">
    <source>
        <dbReference type="Proteomes" id="UP000070659"/>
    </source>
</evidence>
<evidence type="ECO:0000313" key="11">
    <source>
        <dbReference type="EMBL" id="KWW97647.1"/>
    </source>
</evidence>
<dbReference type="GO" id="GO:0005829">
    <property type="term" value="C:cytosol"/>
    <property type="evidence" value="ECO:0007669"/>
    <property type="project" value="TreeGrafter"/>
</dbReference>
<evidence type="ECO:0000256" key="7">
    <source>
        <dbReference type="ARBA" id="ARBA00034808"/>
    </source>
</evidence>
<evidence type="ECO:0000259" key="10">
    <source>
        <dbReference type="PROSITE" id="PS51198"/>
    </source>
</evidence>
<dbReference type="EMBL" id="JYIJ01000019">
    <property type="protein sequence ID" value="KWW97647.1"/>
    <property type="molecule type" value="Genomic_DNA"/>
</dbReference>
<dbReference type="Gene3D" id="3.40.50.300">
    <property type="entry name" value="P-loop containing nucleotide triphosphate hydrolases"/>
    <property type="match status" value="2"/>
</dbReference>
<dbReference type="Proteomes" id="UP000070659">
    <property type="component" value="Unassembled WGS sequence"/>
</dbReference>
<dbReference type="InterPro" id="IPR000212">
    <property type="entry name" value="DNA_helicase_UvrD/REP"/>
</dbReference>
<sequence>MATLAVSRDFFADYSKLEKSVQRAVDEVFGKFAEHTHAGLHLEKLTGAKDPRIRTIRITRFWRGVVLTPERGDVYCLLRVLPHDEANDYACSRRFSVNQAVGVLEVRNEAGMESFSAALESAAASQQRGLLDHVSDADLRRLGIDEQVLALARLIRNEAQLDALGALIPEPQYLVLTGLASGMTPEEVWQELAGTFLAENTKPEKVDPDDLVTAMERSQGRIALVDGPEELLAFFDRPIALWRVFLHPRQEKVAYRPSYSGPAKVTGGAGTGKTVVALHRAKHLAERLAREGRPGLVLLTTFTRNLAATLEELIGLLVDDPAVRERIEVLNVDRVAHRLYVEATGEQPRILSAQAEDELWTRVVEETEAPFTPRFLAQEWRQVILAHDARTAEEYLATSRAGRGRPLGPVQRARVWQAVSAFTELLHGQSTHLQVCAEAARAWAQRADKPYAHVVVDEAQDLHPAQWRLLRAVVPTGPDDLFITGDPHQRIYDNRVSLARLGISTAGRSHRLTVSYRTTQEILDWAVRILTGERVDDLDDGVDTLDGYHSPVHGRRPEVVAAPDLDGQLKAVVNRVGRWLADGVEPEAVGVATRAGWTADRVITALEQAGHAAVRIGSAADTPDREAVRVGTMHRMKGLEFRCVAVVDVSDGTVPAPKAVTPAEEDQLQHAQDLQRERCLLFVACTRARESLLVTHGDRPSPLLP</sequence>
<dbReference type="GO" id="GO:0000725">
    <property type="term" value="P:recombinational repair"/>
    <property type="evidence" value="ECO:0007669"/>
    <property type="project" value="TreeGrafter"/>
</dbReference>
<evidence type="ECO:0000256" key="6">
    <source>
        <dbReference type="ARBA" id="ARBA00034617"/>
    </source>
</evidence>
<proteinExistence type="predicted"/>
<protein>
    <recommendedName>
        <fullName evidence="7">DNA 3'-5' helicase</fullName>
        <ecNumber evidence="7">5.6.2.4</ecNumber>
    </recommendedName>
</protein>
<dbReference type="PANTHER" id="PTHR11070">
    <property type="entry name" value="UVRD / RECB / PCRA DNA HELICASE FAMILY MEMBER"/>
    <property type="match status" value="1"/>
</dbReference>
<keyword evidence="4 9" id="KW-0067">ATP-binding</keyword>
<dbReference type="SUPFAM" id="SSF52540">
    <property type="entry name" value="P-loop containing nucleoside triphosphate hydrolases"/>
    <property type="match status" value="1"/>
</dbReference>
<comment type="caution">
    <text evidence="11">The sequence shown here is derived from an EMBL/GenBank/DDBJ whole genome shotgun (WGS) entry which is preliminary data.</text>
</comment>
<accession>A0A132MIH8</accession>
<dbReference type="RefSeq" id="WP_067071319.1">
    <property type="nucleotide sequence ID" value="NZ_JYIJ01000019.1"/>
</dbReference>
<dbReference type="InterPro" id="IPR014016">
    <property type="entry name" value="UvrD-like_ATP-bd"/>
</dbReference>
<evidence type="ECO:0000256" key="2">
    <source>
        <dbReference type="ARBA" id="ARBA00022801"/>
    </source>
</evidence>
<evidence type="ECO:0000256" key="1">
    <source>
        <dbReference type="ARBA" id="ARBA00022741"/>
    </source>
</evidence>
<evidence type="ECO:0000256" key="3">
    <source>
        <dbReference type="ARBA" id="ARBA00022806"/>
    </source>
</evidence>
<dbReference type="PATRIC" id="fig|1469144.8.peg.381"/>
<comment type="catalytic activity">
    <reaction evidence="8">
        <text>ATP + H2O = ADP + phosphate + H(+)</text>
        <dbReference type="Rhea" id="RHEA:13065"/>
        <dbReference type="ChEBI" id="CHEBI:15377"/>
        <dbReference type="ChEBI" id="CHEBI:15378"/>
        <dbReference type="ChEBI" id="CHEBI:30616"/>
        <dbReference type="ChEBI" id="CHEBI:43474"/>
        <dbReference type="ChEBI" id="CHEBI:456216"/>
        <dbReference type="EC" id="5.6.2.4"/>
    </reaction>
</comment>
<gene>
    <name evidence="11" type="ORF">TH66_19040</name>
</gene>
<dbReference type="GO" id="GO:0003677">
    <property type="term" value="F:DNA binding"/>
    <property type="evidence" value="ECO:0007669"/>
    <property type="project" value="InterPro"/>
</dbReference>
<dbReference type="GO" id="GO:0005524">
    <property type="term" value="F:ATP binding"/>
    <property type="evidence" value="ECO:0007669"/>
    <property type="project" value="UniProtKB-UniRule"/>
</dbReference>
<feature type="binding site" evidence="9">
    <location>
        <begin position="267"/>
        <end position="274"/>
    </location>
    <ligand>
        <name>ATP</name>
        <dbReference type="ChEBI" id="CHEBI:30616"/>
    </ligand>
</feature>
<dbReference type="EC" id="5.6.2.4" evidence="7"/>
<dbReference type="Pfam" id="PF00580">
    <property type="entry name" value="UvrD-helicase"/>
    <property type="match status" value="1"/>
</dbReference>
<evidence type="ECO:0000256" key="8">
    <source>
        <dbReference type="ARBA" id="ARBA00048988"/>
    </source>
</evidence>
<dbReference type="PANTHER" id="PTHR11070:SF45">
    <property type="entry name" value="DNA 3'-5' HELICASE"/>
    <property type="match status" value="1"/>
</dbReference>
<organism evidence="11 12">
    <name type="scientific">Carbonactinospora thermoautotrophica</name>
    <dbReference type="NCBI Taxonomy" id="1469144"/>
    <lineage>
        <taxon>Bacteria</taxon>
        <taxon>Bacillati</taxon>
        <taxon>Actinomycetota</taxon>
        <taxon>Actinomycetes</taxon>
        <taxon>Kitasatosporales</taxon>
        <taxon>Carbonactinosporaceae</taxon>
        <taxon>Carbonactinospora</taxon>
    </lineage>
</organism>
<keyword evidence="3 9" id="KW-0347">Helicase</keyword>
<name>A0A132MIH8_9ACTN</name>
<dbReference type="GO" id="GO:0016887">
    <property type="term" value="F:ATP hydrolysis activity"/>
    <property type="evidence" value="ECO:0007669"/>
    <property type="project" value="RHEA"/>
</dbReference>
<keyword evidence="5" id="KW-0413">Isomerase</keyword>
<dbReference type="Pfam" id="PF13361">
    <property type="entry name" value="UvrD_C"/>
    <property type="match status" value="1"/>
</dbReference>
<keyword evidence="1 9" id="KW-0547">Nucleotide-binding</keyword>
<keyword evidence="2 9" id="KW-0378">Hydrolase</keyword>
<dbReference type="InterPro" id="IPR027417">
    <property type="entry name" value="P-loop_NTPase"/>
</dbReference>
<reference evidence="11 12" key="1">
    <citation type="submission" date="2015-02" db="EMBL/GenBank/DDBJ databases">
        <title>Physiological reanalysis, assessment of diazotrophy, and genome sequences of multiple isolates of Streptomyces thermoautotrophicus.</title>
        <authorList>
            <person name="MacKellar D.C."/>
            <person name="Lieber L."/>
            <person name="Norman J."/>
            <person name="Bolger A."/>
            <person name="Tobin C."/>
            <person name="Murray J.W."/>
            <person name="Prell J."/>
        </authorList>
    </citation>
    <scope>NUCLEOTIDE SEQUENCE [LARGE SCALE GENOMIC DNA]</scope>
    <source>
        <strain evidence="11 12">UBT1</strain>
    </source>
</reference>
<comment type="catalytic activity">
    <reaction evidence="6">
        <text>Couples ATP hydrolysis with the unwinding of duplex DNA by translocating in the 3'-5' direction.</text>
        <dbReference type="EC" id="5.6.2.4"/>
    </reaction>
</comment>
<dbReference type="PROSITE" id="PS51198">
    <property type="entry name" value="UVRD_HELICASE_ATP_BIND"/>
    <property type="match status" value="1"/>
</dbReference>
<evidence type="ECO:0000256" key="5">
    <source>
        <dbReference type="ARBA" id="ARBA00023235"/>
    </source>
</evidence>
<feature type="domain" description="UvrD-like helicase ATP-binding" evidence="10">
    <location>
        <begin position="246"/>
        <end position="519"/>
    </location>
</feature>
<dbReference type="InterPro" id="IPR014017">
    <property type="entry name" value="DNA_helicase_UvrD-like_C"/>
</dbReference>
<evidence type="ECO:0000256" key="9">
    <source>
        <dbReference type="PROSITE-ProRule" id="PRU00560"/>
    </source>
</evidence>